<feature type="domain" description="Bacterial toxin 50" evidence="2">
    <location>
        <begin position="454"/>
        <end position="541"/>
    </location>
</feature>
<evidence type="ECO:0000256" key="1">
    <source>
        <dbReference type="SAM" id="Coils"/>
    </source>
</evidence>
<dbReference type="InterPro" id="IPR029100">
    <property type="entry name" value="Ntox50"/>
</dbReference>
<dbReference type="EMBL" id="CP022983">
    <property type="protein sequence ID" value="ASV67583.1"/>
    <property type="molecule type" value="Genomic_DNA"/>
</dbReference>
<dbReference type="Pfam" id="PF06152">
    <property type="entry name" value="Phage_min_cap2"/>
    <property type="match status" value="1"/>
</dbReference>
<dbReference type="RefSeq" id="WP_095371157.1">
    <property type="nucleotide sequence ID" value="NZ_CP022983.1"/>
</dbReference>
<proteinExistence type="predicted"/>
<protein>
    <recommendedName>
        <fullName evidence="2">Bacterial toxin 50 domain-containing protein</fullName>
    </recommendedName>
</protein>
<accession>A0A248THB5</accession>
<evidence type="ECO:0000313" key="4">
    <source>
        <dbReference type="Proteomes" id="UP000215137"/>
    </source>
</evidence>
<gene>
    <name evidence="3" type="ORF">CKF48_09770</name>
</gene>
<dbReference type="KEGG" id="bko:CKF48_09770"/>
<feature type="coiled-coil region" evidence="1">
    <location>
        <begin position="297"/>
        <end position="331"/>
    </location>
</feature>
<dbReference type="OrthoDB" id="3197444at2"/>
<name>A0A248THB5_9BACI</name>
<dbReference type="Pfam" id="PF15542">
    <property type="entry name" value="Ntox50"/>
    <property type="match status" value="1"/>
</dbReference>
<sequence>MITPHQLDLWSSNMAELYNSLEGEIIRLLIKHLKDGSRDITDWQAKKLYELRLFNNEVVSLLSKVTDVSEKEIKRMFEDAGEGIIKDIDKSMTAPSKPIPSNLDMIMQAYYEQAWGDIENYVNQTLITTNFGIGTAQIAYQNVLNQTAAMFNTGIYTFEESLERAITDLAQKGIRTTLTDRGNNTWSLEGYVRTVLKSTLGNTYNELRTQRMSEYGVYTVVVTSHVGARKQCSAIQGNVVDLRMPSEIPKDSEYKSIYDPSWGADYGTAGGHRGVNCRHSHIPFIPGVNTNNQPHYDADLNAEVAQARDTQRRIEREIVKYKKKLMVAEELGSDKADYWRMMVRRRQAAIREHIDKNNKYLSRNYKREKVYTPLSTLMKEFKEKGHASYLSKSELRSANEQYQRYKSLLGSERLPRSIDGFIDLKYNKVEEWDKIQDNYYVKSKLKDGQFGSTINPEKQAPHMQATKIEGKSYFYDSVDVQKIFDEYAGTGVIERDNNGKRRNTEKMRITDNIGIAVSLNGVRQANFIKIHHSKNRTHIVPIWKDE</sequence>
<dbReference type="InterPro" id="IPR009319">
    <property type="entry name" value="Phage_A118_VSP1"/>
</dbReference>
<evidence type="ECO:0000259" key="2">
    <source>
        <dbReference type="Pfam" id="PF15542"/>
    </source>
</evidence>
<dbReference type="AlphaFoldDB" id="A0A248THB5"/>
<organism evidence="3 4">
    <name type="scientific">Cytobacillus kochii</name>
    <dbReference type="NCBI Taxonomy" id="859143"/>
    <lineage>
        <taxon>Bacteria</taxon>
        <taxon>Bacillati</taxon>
        <taxon>Bacillota</taxon>
        <taxon>Bacilli</taxon>
        <taxon>Bacillales</taxon>
        <taxon>Bacillaceae</taxon>
        <taxon>Cytobacillus</taxon>
    </lineage>
</organism>
<keyword evidence="1" id="KW-0175">Coiled coil</keyword>
<reference evidence="3 4" key="1">
    <citation type="submission" date="2017-08" db="EMBL/GenBank/DDBJ databases">
        <title>Complete Genome Sequence of Bacillus kochii Oregon-R-modENCODE STRAIN BDGP4, isolated from Drosophila melanogaster gut.</title>
        <authorList>
            <person name="Wan K.H."/>
            <person name="Yu C."/>
            <person name="Park S."/>
            <person name="Hammonds A.S."/>
            <person name="Booth B.W."/>
            <person name="Celniker S.E."/>
        </authorList>
    </citation>
    <scope>NUCLEOTIDE SEQUENCE [LARGE SCALE GENOMIC DNA]</scope>
    <source>
        <strain evidence="3 4">BDGP4</strain>
    </source>
</reference>
<dbReference type="GO" id="GO:0005198">
    <property type="term" value="F:structural molecule activity"/>
    <property type="evidence" value="ECO:0007669"/>
    <property type="project" value="InterPro"/>
</dbReference>
<dbReference type="Proteomes" id="UP000215137">
    <property type="component" value="Chromosome"/>
</dbReference>
<evidence type="ECO:0000313" key="3">
    <source>
        <dbReference type="EMBL" id="ASV67583.1"/>
    </source>
</evidence>
<keyword evidence="4" id="KW-1185">Reference proteome</keyword>